<keyword evidence="1" id="KW-1133">Transmembrane helix</keyword>
<sequence length="455" mass="51791">MAQLGNRRFNAFFYRLILGSDRHTFAWFEMVLVAICAMVAWVYQSSIPYANSHDYFYWPMLGPVVIALRYGFGRGMMCFLLLLLLANVWNGVMQPHINISISVSVGTAVLTMLVGEFRDHWHTVNERFELNFRFMEQKLKSFTQNYHLLKVSHDQLEQRAAGKQMSLRTGIRLMQQQASMETPEDMEKLAAKSLKVMSDVVTLYQAGFYLISDGKLQSKPLASIGSDHQLQPNDAMLQDALISKAVVSPADFIESEEHSLAYQLVIPLTDIKGNARGVIVAEKVQFIGLTDSNIALIGLLAGYIGNLLSQEYFTTILQPSQGDMFYQYIKYQKWYKRKYGVDSALVIFFDNSIDQVMDLYRITDFKRDADIYWSCESLDGRKAMCVLLPMTTLHAANHYVERISTAIERVKVDSSEKMDVIGPLVVSEQYDEIDSRLRQLGAHNEELVNSSNPVV</sequence>
<evidence type="ECO:0000313" key="2">
    <source>
        <dbReference type="EMBL" id="GLS84085.1"/>
    </source>
</evidence>
<name>A0AA37TW94_9GAMM</name>
<organism evidence="2 3">
    <name type="scientific">Paraferrimonas haliotis</name>
    <dbReference type="NCBI Taxonomy" id="2013866"/>
    <lineage>
        <taxon>Bacteria</taxon>
        <taxon>Pseudomonadati</taxon>
        <taxon>Pseudomonadota</taxon>
        <taxon>Gammaproteobacteria</taxon>
        <taxon>Alteromonadales</taxon>
        <taxon>Ferrimonadaceae</taxon>
        <taxon>Paraferrimonas</taxon>
    </lineage>
</organism>
<evidence type="ECO:0000256" key="1">
    <source>
        <dbReference type="SAM" id="Phobius"/>
    </source>
</evidence>
<accession>A0AA37TW94</accession>
<keyword evidence="1" id="KW-0812">Transmembrane</keyword>
<dbReference type="AlphaFoldDB" id="A0AA37TW94"/>
<dbReference type="RefSeq" id="WP_095498429.1">
    <property type="nucleotide sequence ID" value="NZ_BSPO01000003.1"/>
</dbReference>
<comment type="caution">
    <text evidence="2">The sequence shown here is derived from an EMBL/GenBank/DDBJ whole genome shotgun (WGS) entry which is preliminary data.</text>
</comment>
<dbReference type="InterPro" id="IPR029016">
    <property type="entry name" value="GAF-like_dom_sf"/>
</dbReference>
<feature type="transmembrane region" description="Helical" evidence="1">
    <location>
        <begin position="25"/>
        <end position="43"/>
    </location>
</feature>
<keyword evidence="1" id="KW-0472">Membrane</keyword>
<dbReference type="Proteomes" id="UP001157439">
    <property type="component" value="Unassembled WGS sequence"/>
</dbReference>
<dbReference type="InterPro" id="IPR038367">
    <property type="entry name" value="PelD_GGDEF_sf"/>
</dbReference>
<dbReference type="Gene3D" id="3.30.70.2880">
    <property type="match status" value="1"/>
</dbReference>
<protein>
    <submittedName>
        <fullName evidence="2">Pellicle/biofilm biosynthesis protein PelD</fullName>
    </submittedName>
</protein>
<dbReference type="Gene3D" id="3.30.450.40">
    <property type="match status" value="1"/>
</dbReference>
<dbReference type="EMBL" id="BSPO01000003">
    <property type="protein sequence ID" value="GLS84085.1"/>
    <property type="molecule type" value="Genomic_DNA"/>
</dbReference>
<gene>
    <name evidence="2" type="primary">pelD</name>
    <name evidence="2" type="ORF">GCM10007894_20620</name>
</gene>
<reference evidence="2 3" key="1">
    <citation type="journal article" date="2014" name="Int. J. Syst. Evol. Microbiol.">
        <title>Complete genome sequence of Corynebacterium casei LMG S-19264T (=DSM 44701T), isolated from a smear-ripened cheese.</title>
        <authorList>
            <consortium name="US DOE Joint Genome Institute (JGI-PGF)"/>
            <person name="Walter F."/>
            <person name="Albersmeier A."/>
            <person name="Kalinowski J."/>
            <person name="Ruckert C."/>
        </authorList>
    </citation>
    <scope>NUCLEOTIDE SEQUENCE [LARGE SCALE GENOMIC DNA]</scope>
    <source>
        <strain evidence="2 3">NBRC 112785</strain>
    </source>
</reference>
<keyword evidence="3" id="KW-1185">Reference proteome</keyword>
<evidence type="ECO:0000313" key="3">
    <source>
        <dbReference type="Proteomes" id="UP001157439"/>
    </source>
</evidence>
<proteinExistence type="predicted"/>